<evidence type="ECO:0008006" key="4">
    <source>
        <dbReference type="Google" id="ProtNLM"/>
    </source>
</evidence>
<gene>
    <name evidence="2" type="ORF">FB554_2595</name>
</gene>
<feature type="compositionally biased region" description="Basic and acidic residues" evidence="1">
    <location>
        <begin position="171"/>
        <end position="180"/>
    </location>
</feature>
<evidence type="ECO:0000313" key="3">
    <source>
        <dbReference type="Proteomes" id="UP000318336"/>
    </source>
</evidence>
<evidence type="ECO:0000313" key="2">
    <source>
        <dbReference type="EMBL" id="TQL34425.1"/>
    </source>
</evidence>
<proteinExistence type="predicted"/>
<evidence type="ECO:0000256" key="1">
    <source>
        <dbReference type="SAM" id="MobiDB-lite"/>
    </source>
</evidence>
<accession>A0A542XF34</accession>
<feature type="compositionally biased region" description="Low complexity" evidence="1">
    <location>
        <begin position="222"/>
        <end position="237"/>
    </location>
</feature>
<sequence>MNALQNLKKSLTDPTPFYAAVGAADLAVARVVAASDEAGKRAAELRAQLKPQALAGKAQQAANETVEQVQALPKQLETQRKATVAQAEESYVGLSKRGADVVAALWNQEQTQQVVGQGKATVAGVRKAAEDGQDLATKAVLAGRKEAAKQVEAVADSAQSAAGKFGAEAGKLGDEARTEVRSSAARYGAVDAKPAKPAKKAPAKRTAKKSPAKRTAKKAPARKSSTSKTTASTAKKA</sequence>
<feature type="compositionally biased region" description="Basic residues" evidence="1">
    <location>
        <begin position="196"/>
        <end position="221"/>
    </location>
</feature>
<protein>
    <recommendedName>
        <fullName evidence="4">Heparin binding hemagglutinin HbhA</fullName>
    </recommendedName>
</protein>
<dbReference type="EMBL" id="VFOK01000001">
    <property type="protein sequence ID" value="TQL34425.1"/>
    <property type="molecule type" value="Genomic_DNA"/>
</dbReference>
<dbReference type="Proteomes" id="UP000318336">
    <property type="component" value="Unassembled WGS sequence"/>
</dbReference>
<keyword evidence="3" id="KW-1185">Reference proteome</keyword>
<organism evidence="2 3">
    <name type="scientific">Barrientosiimonas humi</name>
    <dbReference type="NCBI Taxonomy" id="999931"/>
    <lineage>
        <taxon>Bacteria</taxon>
        <taxon>Bacillati</taxon>
        <taxon>Actinomycetota</taxon>
        <taxon>Actinomycetes</taxon>
        <taxon>Micrococcales</taxon>
        <taxon>Dermacoccaceae</taxon>
        <taxon>Barrientosiimonas</taxon>
    </lineage>
</organism>
<dbReference type="AlphaFoldDB" id="A0A542XF34"/>
<name>A0A542XF34_9MICO</name>
<reference evidence="2 3" key="1">
    <citation type="submission" date="2019-06" db="EMBL/GenBank/DDBJ databases">
        <title>Sequencing the genomes of 1000 actinobacteria strains.</title>
        <authorList>
            <person name="Klenk H.-P."/>
        </authorList>
    </citation>
    <scope>NUCLEOTIDE SEQUENCE [LARGE SCALE GENOMIC DNA]</scope>
    <source>
        <strain evidence="2 3">DSM 24617</strain>
    </source>
</reference>
<comment type="caution">
    <text evidence="2">The sequence shown here is derived from an EMBL/GenBank/DDBJ whole genome shotgun (WGS) entry which is preliminary data.</text>
</comment>
<feature type="region of interest" description="Disordered" evidence="1">
    <location>
        <begin position="156"/>
        <end position="237"/>
    </location>
</feature>
<dbReference type="RefSeq" id="WP_170206878.1">
    <property type="nucleotide sequence ID" value="NZ_CAJTBP010000001.1"/>
</dbReference>